<feature type="region of interest" description="Disordered" evidence="1">
    <location>
        <begin position="165"/>
        <end position="213"/>
    </location>
</feature>
<dbReference type="WBParaSite" id="nRc.2.0.1.t15562-RA">
    <property type="protein sequence ID" value="nRc.2.0.1.t15562-RA"/>
    <property type="gene ID" value="nRc.2.0.1.g15562"/>
</dbReference>
<sequence>MDSFLPSVYNFIESVHFFIPLIAIVVCIVIFAFSTPRTIKNSKVSSNATQKPASPTSTEHVEEEKKSPDNDKKKQTQPEMTEKQRKKREKQNKAGHKSDDEWITVTNSKQKKIVTVDQKTKLASKSNLDIKSAIKNEIIEAKVIKNSVSDVEDIVDLGGKDSRYKKQSVKRRVSEKGSPDSQIETPSAPPAPQQEEFTTVNNARKRKTVRREN</sequence>
<feature type="compositionally biased region" description="Basic residues" evidence="1">
    <location>
        <begin position="84"/>
        <end position="95"/>
    </location>
</feature>
<accession>A0A915INK4</accession>
<organism evidence="3 4">
    <name type="scientific">Romanomermis culicivorax</name>
    <name type="common">Nematode worm</name>
    <dbReference type="NCBI Taxonomy" id="13658"/>
    <lineage>
        <taxon>Eukaryota</taxon>
        <taxon>Metazoa</taxon>
        <taxon>Ecdysozoa</taxon>
        <taxon>Nematoda</taxon>
        <taxon>Enoplea</taxon>
        <taxon>Dorylaimia</taxon>
        <taxon>Mermithida</taxon>
        <taxon>Mermithoidea</taxon>
        <taxon>Mermithidae</taxon>
        <taxon>Romanomermis</taxon>
    </lineage>
</organism>
<keyword evidence="3" id="KW-1185">Reference proteome</keyword>
<reference evidence="4" key="1">
    <citation type="submission" date="2022-11" db="UniProtKB">
        <authorList>
            <consortium name="WormBaseParasite"/>
        </authorList>
    </citation>
    <scope>IDENTIFICATION</scope>
</reference>
<keyword evidence="2" id="KW-0472">Membrane</keyword>
<proteinExistence type="predicted"/>
<feature type="compositionally biased region" description="Basic and acidic residues" evidence="1">
    <location>
        <begin position="59"/>
        <end position="83"/>
    </location>
</feature>
<dbReference type="AlphaFoldDB" id="A0A915INK4"/>
<keyword evidence="2" id="KW-0812">Transmembrane</keyword>
<dbReference type="Gene3D" id="1.20.1070.10">
    <property type="entry name" value="Rhodopsin 7-helix transmembrane proteins"/>
    <property type="match status" value="1"/>
</dbReference>
<evidence type="ECO:0000256" key="2">
    <source>
        <dbReference type="SAM" id="Phobius"/>
    </source>
</evidence>
<feature type="compositionally biased region" description="Basic residues" evidence="1">
    <location>
        <begin position="203"/>
        <end position="213"/>
    </location>
</feature>
<dbReference type="Proteomes" id="UP000887565">
    <property type="component" value="Unplaced"/>
</dbReference>
<evidence type="ECO:0000256" key="1">
    <source>
        <dbReference type="SAM" id="MobiDB-lite"/>
    </source>
</evidence>
<keyword evidence="2" id="KW-1133">Transmembrane helix</keyword>
<feature type="transmembrane region" description="Helical" evidence="2">
    <location>
        <begin position="15"/>
        <end position="33"/>
    </location>
</feature>
<evidence type="ECO:0000313" key="3">
    <source>
        <dbReference type="Proteomes" id="UP000887565"/>
    </source>
</evidence>
<protein>
    <submittedName>
        <fullName evidence="4">Uncharacterized protein</fullName>
    </submittedName>
</protein>
<name>A0A915INK4_ROMCU</name>
<feature type="compositionally biased region" description="Polar residues" evidence="1">
    <location>
        <begin position="42"/>
        <end position="58"/>
    </location>
</feature>
<feature type="region of interest" description="Disordered" evidence="1">
    <location>
        <begin position="42"/>
        <end position="104"/>
    </location>
</feature>
<evidence type="ECO:0000313" key="4">
    <source>
        <dbReference type="WBParaSite" id="nRc.2.0.1.t15562-RA"/>
    </source>
</evidence>